<name>F0EH96_ENTCA</name>
<gene>
    <name evidence="1" type="ORF">HMPREF9087_0779</name>
</gene>
<dbReference type="EMBL" id="AEWT01000006">
    <property type="protein sequence ID" value="EGC70613.1"/>
    <property type="molecule type" value="Genomic_DNA"/>
</dbReference>
<protein>
    <submittedName>
        <fullName evidence="1">Uncharacterized protein</fullName>
    </submittedName>
</protein>
<dbReference type="RefSeq" id="WP_005233107.1">
    <property type="nucleotide sequence ID" value="NZ_GL872323.1"/>
</dbReference>
<sequence length="133" mass="13930">MKKIRLVLTIGIIASFFGFVIPSFARSISTYDVTIPRQGAIVTGSLKKESAGKGVHNNSAIGGNKRINTSIRLKKDSSNITPSYNMGSGDRITLSYSGGGSSYNGSNTSLGIATPVTTTVKVAAQGSWSPDEK</sequence>
<dbReference type="HOGENOM" id="CLU_157128_0_0_9"/>
<evidence type="ECO:0000313" key="1">
    <source>
        <dbReference type="EMBL" id="EGC70613.1"/>
    </source>
</evidence>
<reference evidence="1 2" key="1">
    <citation type="submission" date="2011-01" db="EMBL/GenBank/DDBJ databases">
        <authorList>
            <person name="Muzny D."/>
            <person name="Qin X."/>
            <person name="Deng J."/>
            <person name="Jiang H."/>
            <person name="Liu Y."/>
            <person name="Qu J."/>
            <person name="Song X.-Z."/>
            <person name="Zhang L."/>
            <person name="Thornton R."/>
            <person name="Coyle M."/>
            <person name="Francisco L."/>
            <person name="Jackson L."/>
            <person name="Javaid M."/>
            <person name="Korchina V."/>
            <person name="Kovar C."/>
            <person name="Mata R."/>
            <person name="Mathew T."/>
            <person name="Ngo R."/>
            <person name="Nguyen L."/>
            <person name="Nguyen N."/>
            <person name="Okwuonu G."/>
            <person name="Ongeri F."/>
            <person name="Pham C."/>
            <person name="Simmons D."/>
            <person name="Wilczek-Boney K."/>
            <person name="Hale W."/>
            <person name="Jakkamsetti A."/>
            <person name="Pham P."/>
            <person name="Ruth R."/>
            <person name="San Lucas F."/>
            <person name="Warren J."/>
            <person name="Zhang J."/>
            <person name="Zhao Z."/>
            <person name="Zhou C."/>
            <person name="Zhu D."/>
            <person name="Lee S."/>
            <person name="Bess C."/>
            <person name="Blankenburg K."/>
            <person name="Forbes L."/>
            <person name="Fu Q."/>
            <person name="Gubbala S."/>
            <person name="Hirani K."/>
            <person name="Jayaseelan J.C."/>
            <person name="Lara F."/>
            <person name="Munidasa M."/>
            <person name="Palculict T."/>
            <person name="Patil S."/>
            <person name="Pu L.-L."/>
            <person name="Saada N."/>
            <person name="Tang L."/>
            <person name="Weissenberger G."/>
            <person name="Zhu Y."/>
            <person name="Hemphill L."/>
            <person name="Shang Y."/>
            <person name="Youmans B."/>
            <person name="Ayvaz T."/>
            <person name="Ross M."/>
            <person name="Santibanez J."/>
            <person name="Aqrawi P."/>
            <person name="Gross S."/>
            <person name="Joshi V."/>
            <person name="Fowler G."/>
            <person name="Nazareth L."/>
            <person name="Reid J."/>
            <person name="Worley K."/>
            <person name="Petrosino J."/>
            <person name="Highlander S."/>
            <person name="Gibbs R."/>
        </authorList>
    </citation>
    <scope>NUCLEOTIDE SEQUENCE [LARGE SCALE GENOMIC DNA]</scope>
    <source>
        <strain evidence="1 2">ATCC 12755</strain>
    </source>
</reference>
<comment type="caution">
    <text evidence="1">The sequence shown here is derived from an EMBL/GenBank/DDBJ whole genome shotgun (WGS) entry which is preliminary data.</text>
</comment>
<accession>F0EH96</accession>
<organism evidence="1 2">
    <name type="scientific">Enterococcus casseliflavus ATCC 12755</name>
    <dbReference type="NCBI Taxonomy" id="888066"/>
    <lineage>
        <taxon>Bacteria</taxon>
        <taxon>Bacillati</taxon>
        <taxon>Bacillota</taxon>
        <taxon>Bacilli</taxon>
        <taxon>Lactobacillales</taxon>
        <taxon>Enterococcaceae</taxon>
        <taxon>Enterococcus</taxon>
    </lineage>
</organism>
<proteinExistence type="predicted"/>
<dbReference type="Proteomes" id="UP000004835">
    <property type="component" value="Unassembled WGS sequence"/>
</dbReference>
<dbReference type="AlphaFoldDB" id="F0EH96"/>
<evidence type="ECO:0000313" key="2">
    <source>
        <dbReference type="Proteomes" id="UP000004835"/>
    </source>
</evidence>